<dbReference type="OrthoDB" id="187035at2759"/>
<dbReference type="PANTHER" id="PTHR46586:SF3">
    <property type="entry name" value="ANKYRIN REPEAT-CONTAINING PROTEIN"/>
    <property type="match status" value="1"/>
</dbReference>
<dbReference type="Pfam" id="PF13637">
    <property type="entry name" value="Ank_4"/>
    <property type="match status" value="2"/>
</dbReference>
<dbReference type="SUPFAM" id="SSF48403">
    <property type="entry name" value="Ankyrin repeat"/>
    <property type="match status" value="1"/>
</dbReference>
<dbReference type="InterPro" id="IPR052050">
    <property type="entry name" value="SecEffector_AnkRepeat"/>
</dbReference>
<dbReference type="Gene3D" id="1.25.40.20">
    <property type="entry name" value="Ankyrin repeat-containing domain"/>
    <property type="match status" value="2"/>
</dbReference>
<evidence type="ECO:0008006" key="3">
    <source>
        <dbReference type="Google" id="ProtNLM"/>
    </source>
</evidence>
<comment type="caution">
    <text evidence="1">The sequence shown here is derived from an EMBL/GenBank/DDBJ whole genome shotgun (WGS) entry which is preliminary data.</text>
</comment>
<evidence type="ECO:0000313" key="1">
    <source>
        <dbReference type="EMBL" id="TMW69296.1"/>
    </source>
</evidence>
<name>A0A8K1CVB7_PYTOL</name>
<dbReference type="InterPro" id="IPR036770">
    <property type="entry name" value="Ankyrin_rpt-contain_sf"/>
</dbReference>
<gene>
    <name evidence="1" type="ORF">Poli38472_001452</name>
</gene>
<evidence type="ECO:0000313" key="2">
    <source>
        <dbReference type="Proteomes" id="UP000794436"/>
    </source>
</evidence>
<proteinExistence type="predicted"/>
<dbReference type="Proteomes" id="UP000794436">
    <property type="component" value="Unassembled WGS sequence"/>
</dbReference>
<dbReference type="AlphaFoldDB" id="A0A8K1CVB7"/>
<organism evidence="1 2">
    <name type="scientific">Pythium oligandrum</name>
    <name type="common">Mycoparasitic fungus</name>
    <dbReference type="NCBI Taxonomy" id="41045"/>
    <lineage>
        <taxon>Eukaryota</taxon>
        <taxon>Sar</taxon>
        <taxon>Stramenopiles</taxon>
        <taxon>Oomycota</taxon>
        <taxon>Peronosporomycetes</taxon>
        <taxon>Pythiales</taxon>
        <taxon>Pythiaceae</taxon>
        <taxon>Pythium</taxon>
    </lineage>
</organism>
<protein>
    <recommendedName>
        <fullName evidence="3">Ankyrin repeat protein</fullName>
    </recommendedName>
</protein>
<dbReference type="PANTHER" id="PTHR46586">
    <property type="entry name" value="ANKYRIN REPEAT-CONTAINING PROTEIN"/>
    <property type="match status" value="1"/>
</dbReference>
<reference evidence="1" key="1">
    <citation type="submission" date="2019-03" db="EMBL/GenBank/DDBJ databases">
        <title>Long read genome sequence of the mycoparasitic Pythium oligandrum ATCC 38472 isolated from sugarbeet rhizosphere.</title>
        <authorList>
            <person name="Gaulin E."/>
        </authorList>
    </citation>
    <scope>NUCLEOTIDE SEQUENCE</scope>
    <source>
        <strain evidence="1">ATCC 38472_TT</strain>
    </source>
</reference>
<accession>A0A8K1CVB7</accession>
<sequence length="351" mass="39744">MNKAAGGGHVEVVRFFHEHTDVQCTTDAMDYTAAYGHLDVVKFLYEHRSEGCTTRAMDRSAERGYLEVVQFLHQNRTEGCTSEAMNGVGSLEVVRFLHEHRTEGCTTDAMDSAAALGHPDIVRFLHEHRTEGCTTNAMDEAAAEGHLDVVRFLHEHRSEGCTTGAMGEAAERGHLEIVQFLHANRTERCEQSHLMHLLMIGAFDAWLGLQEKFPGNDSAKEAMKEAGTDLVLPTIRFLCEKMGRYDLFPHAFEYIRHECVEWIHALSPFIQACDKKRDIIEQLVGQADDAEHNHIQYAVALCGKEVRGFAIRQARREQKEAIVWSLERWEAYPSEFCCFMSCPINLPHVPD</sequence>
<dbReference type="EMBL" id="SPLM01000001">
    <property type="protein sequence ID" value="TMW69296.1"/>
    <property type="molecule type" value="Genomic_DNA"/>
</dbReference>
<keyword evidence="2" id="KW-1185">Reference proteome</keyword>
<dbReference type="InterPro" id="IPR002110">
    <property type="entry name" value="Ankyrin_rpt"/>
</dbReference>